<dbReference type="InterPro" id="IPR024654">
    <property type="entry name" value="Calcineurin-like_PHP_lpxH"/>
</dbReference>
<evidence type="ECO:0000313" key="2">
    <source>
        <dbReference type="EMBL" id="CAB4145337.1"/>
    </source>
</evidence>
<dbReference type="Pfam" id="PF12850">
    <property type="entry name" value="Metallophos_2"/>
    <property type="match status" value="1"/>
</dbReference>
<organism evidence="8">
    <name type="scientific">uncultured Caudovirales phage</name>
    <dbReference type="NCBI Taxonomy" id="2100421"/>
    <lineage>
        <taxon>Viruses</taxon>
        <taxon>Duplodnaviria</taxon>
        <taxon>Heunggongvirae</taxon>
        <taxon>Uroviricota</taxon>
        <taxon>Caudoviricetes</taxon>
        <taxon>Peduoviridae</taxon>
        <taxon>Maltschvirus</taxon>
        <taxon>Maltschvirus maltsch</taxon>
    </lineage>
</organism>
<evidence type="ECO:0000313" key="6">
    <source>
        <dbReference type="EMBL" id="CAB4186417.1"/>
    </source>
</evidence>
<dbReference type="EMBL" id="LR796449">
    <property type="protein sequence ID" value="CAB4145337.1"/>
    <property type="molecule type" value="Genomic_DNA"/>
</dbReference>
<sequence>MTRIAAISCTHSPFTPPPTHKWILETLNKTKGITHFVHLGDIFEAAAASVHPNESDHTLLDEYRHAAAFLSSIRKALPTKTHNAIIMGNHDDNLISQDPRRIPRALRDVTDFLHTEPFASESKKWHWTPYRKDKLGCVEIGPVVLTHGFDTGQNSDELEALQFFNFTGGDAHRLFVRGHTHRPISPTQCRRTKSVPLPYWYSNVGTCGPTQPKWMSRRDTSQWGAAMIIIDLIRDPSHRKRGKQWEAQLLTMENK</sequence>
<reference evidence="8" key="1">
    <citation type="submission" date="2020-05" db="EMBL/GenBank/DDBJ databases">
        <authorList>
            <person name="Chiriac C."/>
            <person name="Salcher M."/>
            <person name="Ghai R."/>
            <person name="Kavagutti S V."/>
        </authorList>
    </citation>
    <scope>NUCLEOTIDE SEQUENCE</scope>
</reference>
<dbReference type="InterPro" id="IPR029052">
    <property type="entry name" value="Metallo-depent_PP-like"/>
</dbReference>
<accession>A0A6J5SGI6</accession>
<dbReference type="Gene3D" id="3.60.21.10">
    <property type="match status" value="1"/>
</dbReference>
<dbReference type="EMBL" id="LR797387">
    <property type="protein sequence ID" value="CAB4212918.1"/>
    <property type="molecule type" value="Genomic_DNA"/>
</dbReference>
<protein>
    <submittedName>
        <fullName evidence="8">Calcineurin-like phosphoesterase domain, lpxH type</fullName>
    </submittedName>
</protein>
<evidence type="ECO:0000313" key="5">
    <source>
        <dbReference type="EMBL" id="CAB4183240.1"/>
    </source>
</evidence>
<dbReference type="EMBL" id="LR796856">
    <property type="protein sequence ID" value="CAB4170319.1"/>
    <property type="molecule type" value="Genomic_DNA"/>
</dbReference>
<dbReference type="EMBL" id="LR797095">
    <property type="protein sequence ID" value="CAB4186417.1"/>
    <property type="molecule type" value="Genomic_DNA"/>
</dbReference>
<gene>
    <name evidence="5" type="ORF">UFOVP1088_47</name>
    <name evidence="6" type="ORF">UFOVP1149_16</name>
    <name evidence="7" type="ORF">UFOVP1330_3</name>
    <name evidence="8" type="ORF">UFOVP1441_48</name>
    <name evidence="2" type="ORF">UFOVP486_4</name>
    <name evidence="3" type="ORF">UFOVP911_36</name>
    <name evidence="4" type="ORF">UFOVP997_16</name>
</gene>
<dbReference type="SUPFAM" id="SSF56300">
    <property type="entry name" value="Metallo-dependent phosphatases"/>
    <property type="match status" value="1"/>
</dbReference>
<evidence type="ECO:0000313" key="7">
    <source>
        <dbReference type="EMBL" id="CAB4198888.1"/>
    </source>
</evidence>
<name>A0A6J5SGI6_9CAUD</name>
<proteinExistence type="predicted"/>
<dbReference type="EMBL" id="LR797275">
    <property type="protein sequence ID" value="CAB4198888.1"/>
    <property type="molecule type" value="Genomic_DNA"/>
</dbReference>
<feature type="domain" description="Calcineurin-like phosphoesterase" evidence="1">
    <location>
        <begin position="3"/>
        <end position="211"/>
    </location>
</feature>
<evidence type="ECO:0000313" key="8">
    <source>
        <dbReference type="EMBL" id="CAB4212918.1"/>
    </source>
</evidence>
<dbReference type="EMBL" id="LR796949">
    <property type="protein sequence ID" value="CAB4177286.1"/>
    <property type="molecule type" value="Genomic_DNA"/>
</dbReference>
<evidence type="ECO:0000313" key="3">
    <source>
        <dbReference type="EMBL" id="CAB4170319.1"/>
    </source>
</evidence>
<evidence type="ECO:0000259" key="1">
    <source>
        <dbReference type="Pfam" id="PF12850"/>
    </source>
</evidence>
<evidence type="ECO:0000313" key="4">
    <source>
        <dbReference type="EMBL" id="CAB4177286.1"/>
    </source>
</evidence>
<dbReference type="EMBL" id="LR797028">
    <property type="protein sequence ID" value="CAB4183240.1"/>
    <property type="molecule type" value="Genomic_DNA"/>
</dbReference>